<gene>
    <name evidence="1" type="ORF">LCGC14_2261730</name>
</gene>
<accession>A0A0F9CZT2</accession>
<comment type="caution">
    <text evidence="1">The sequence shown here is derived from an EMBL/GenBank/DDBJ whole genome shotgun (WGS) entry which is preliminary data.</text>
</comment>
<protein>
    <recommendedName>
        <fullName evidence="2">Terminase large subunit gp17-like C-terminal domain-containing protein</fullName>
    </recommendedName>
</protein>
<organism evidence="1">
    <name type="scientific">marine sediment metagenome</name>
    <dbReference type="NCBI Taxonomy" id="412755"/>
    <lineage>
        <taxon>unclassified sequences</taxon>
        <taxon>metagenomes</taxon>
        <taxon>ecological metagenomes</taxon>
    </lineage>
</organism>
<dbReference type="EMBL" id="LAZR01031071">
    <property type="protein sequence ID" value="KKL54804.1"/>
    <property type="molecule type" value="Genomic_DNA"/>
</dbReference>
<reference evidence="1" key="1">
    <citation type="journal article" date="2015" name="Nature">
        <title>Complex archaea that bridge the gap between prokaryotes and eukaryotes.</title>
        <authorList>
            <person name="Spang A."/>
            <person name="Saw J.H."/>
            <person name="Jorgensen S.L."/>
            <person name="Zaremba-Niedzwiedzka K."/>
            <person name="Martijn J."/>
            <person name="Lind A.E."/>
            <person name="van Eijk R."/>
            <person name="Schleper C."/>
            <person name="Guy L."/>
            <person name="Ettema T.J."/>
        </authorList>
    </citation>
    <scope>NUCLEOTIDE SEQUENCE</scope>
</reference>
<feature type="non-terminal residue" evidence="1">
    <location>
        <position position="1"/>
    </location>
</feature>
<proteinExistence type="predicted"/>
<dbReference type="AlphaFoldDB" id="A0A0F9CZT2"/>
<evidence type="ECO:0008006" key="2">
    <source>
        <dbReference type="Google" id="ProtNLM"/>
    </source>
</evidence>
<name>A0A0F9CZT2_9ZZZZ</name>
<evidence type="ECO:0000313" key="1">
    <source>
        <dbReference type="EMBL" id="KKL54804.1"/>
    </source>
</evidence>
<dbReference type="Gene3D" id="3.30.420.240">
    <property type="match status" value="1"/>
</dbReference>
<sequence>KCLNIIEIKDKSFYKSRYPKINWDTTIYSEIETDMLLNYPSADISLIADGGGKWRSPWYDAEEKRRDPRDVAQNLDMNPMGAGDMYFDPQVLQRVRSDYIRKPDYEGEVEFVLNKGRIKNSNFKLGAGRKRFKWWGKLIKGRPDQSHNFIVACDISLGTGASNSVAGVYDVNTHEKVGMFVCPNTPPESFADMSIAIGKWCGGATNEAYLIWEANGPGGSFDKRVRFHGYRLCYTARDERISYRPRKKKRGWHSTKEGKGDLLLELRIAINEGLKKKPVYNALIVYDEATVREYEDYVFYENGDIGLSDCISEDPGARHAHADRVIPDGLFVLALSDQPKAALKVKREAKDGSLAYRRKLRKKDERDAAEKRRWIY</sequence>